<keyword evidence="10" id="KW-1185">Reference proteome</keyword>
<feature type="transmembrane region" description="Helical" evidence="7">
    <location>
        <begin position="221"/>
        <end position="242"/>
    </location>
</feature>
<feature type="domain" description="EamA" evidence="8">
    <location>
        <begin position="11"/>
        <end position="147"/>
    </location>
</feature>
<sequence length="305" mass="32921">MTQPDHSLLVKGYCMTLLGGLLWSVGGACGQVMFRSCGVTSNWLVPIRLFIGGLITLAVAAIAGNKPLEVLRHKEAWPSLLVFSLLGSALCQYSYYSSVQYANVAFATVISYCSPVVILLWTAIATRKKPRPYELCSVALVVLGAFTCVTHFDLTTLAVPVKGAVWGLISAVCFAFYTVSPRKLMQKYHVLTITGWGMTIGGVVMLLFFRPWHIQGVQFSGKLILLMTCVIILGTVLSFSLFQSGCSIVGSLVGSVLSSVEPIGSVIISVLFLNTTFSWLDLLGFFLILVTIPIMALGKAHEPVG</sequence>
<dbReference type="InterPro" id="IPR037185">
    <property type="entry name" value="EmrE-like"/>
</dbReference>
<evidence type="ECO:0000256" key="1">
    <source>
        <dbReference type="ARBA" id="ARBA00004651"/>
    </source>
</evidence>
<dbReference type="Pfam" id="PF00892">
    <property type="entry name" value="EamA"/>
    <property type="match status" value="2"/>
</dbReference>
<dbReference type="KEGG" id="vfa:MM35RIKEN_04950"/>
<evidence type="ECO:0000256" key="2">
    <source>
        <dbReference type="ARBA" id="ARBA00007362"/>
    </source>
</evidence>
<feature type="domain" description="EamA" evidence="8">
    <location>
        <begin position="162"/>
        <end position="292"/>
    </location>
</feature>
<feature type="transmembrane region" description="Helical" evidence="7">
    <location>
        <begin position="133"/>
        <end position="152"/>
    </location>
</feature>
<feature type="transmembrane region" description="Helical" evidence="7">
    <location>
        <begin position="45"/>
        <end position="64"/>
    </location>
</feature>
<dbReference type="AlphaFoldDB" id="A0A810Q0M6"/>
<gene>
    <name evidence="9" type="ORF">MM35RIKEN_04950</name>
</gene>
<organism evidence="9 10">
    <name type="scientific">Vescimonas fastidiosa</name>
    <dbReference type="NCBI Taxonomy" id="2714353"/>
    <lineage>
        <taxon>Bacteria</taxon>
        <taxon>Bacillati</taxon>
        <taxon>Bacillota</taxon>
        <taxon>Clostridia</taxon>
        <taxon>Eubacteriales</taxon>
        <taxon>Oscillospiraceae</taxon>
        <taxon>Vescimonas</taxon>
    </lineage>
</organism>
<dbReference type="PANTHER" id="PTHR32322:SF18">
    <property type="entry name" value="S-ADENOSYLMETHIONINE_S-ADENOSYLHOMOCYSTEINE TRANSPORTER"/>
    <property type="match status" value="1"/>
</dbReference>
<protein>
    <submittedName>
        <fullName evidence="9">Transporter</fullName>
    </submittedName>
</protein>
<dbReference type="RefSeq" id="WP_212818975.1">
    <property type="nucleotide sequence ID" value="NZ_AP023415.1"/>
</dbReference>
<evidence type="ECO:0000256" key="7">
    <source>
        <dbReference type="SAM" id="Phobius"/>
    </source>
</evidence>
<feature type="transmembrane region" description="Helical" evidence="7">
    <location>
        <begin position="158"/>
        <end position="178"/>
    </location>
</feature>
<dbReference type="GO" id="GO:0005886">
    <property type="term" value="C:plasma membrane"/>
    <property type="evidence" value="ECO:0007669"/>
    <property type="project" value="UniProtKB-SubCell"/>
</dbReference>
<dbReference type="EMBL" id="AP023415">
    <property type="protein sequence ID" value="BCK78303.1"/>
    <property type="molecule type" value="Genomic_DNA"/>
</dbReference>
<evidence type="ECO:0000259" key="8">
    <source>
        <dbReference type="Pfam" id="PF00892"/>
    </source>
</evidence>
<dbReference type="SUPFAM" id="SSF103481">
    <property type="entry name" value="Multidrug resistance efflux transporter EmrE"/>
    <property type="match status" value="2"/>
</dbReference>
<dbReference type="Proteomes" id="UP000681343">
    <property type="component" value="Chromosome"/>
</dbReference>
<keyword evidence="4 7" id="KW-0812">Transmembrane</keyword>
<keyword evidence="3" id="KW-1003">Cell membrane</keyword>
<evidence type="ECO:0000256" key="5">
    <source>
        <dbReference type="ARBA" id="ARBA00022989"/>
    </source>
</evidence>
<keyword evidence="6 7" id="KW-0472">Membrane</keyword>
<feature type="transmembrane region" description="Helical" evidence="7">
    <location>
        <begin position="76"/>
        <end position="95"/>
    </location>
</feature>
<dbReference type="InterPro" id="IPR050638">
    <property type="entry name" value="AA-Vitamin_Transporters"/>
</dbReference>
<feature type="transmembrane region" description="Helical" evidence="7">
    <location>
        <begin position="279"/>
        <end position="298"/>
    </location>
</feature>
<evidence type="ECO:0000313" key="10">
    <source>
        <dbReference type="Proteomes" id="UP000681343"/>
    </source>
</evidence>
<accession>A0A810Q0M6</accession>
<evidence type="ECO:0000313" key="9">
    <source>
        <dbReference type="EMBL" id="BCK78303.1"/>
    </source>
</evidence>
<reference evidence="9" key="1">
    <citation type="submission" date="2020-09" db="EMBL/GenBank/DDBJ databases">
        <title>New species isolated from human feces.</title>
        <authorList>
            <person name="Kitahara M."/>
            <person name="Shigeno Y."/>
            <person name="Shime M."/>
            <person name="Matsumoto Y."/>
            <person name="Nakamura S."/>
            <person name="Motooka D."/>
            <person name="Fukuoka S."/>
            <person name="Nishikawa H."/>
            <person name="Benno Y."/>
        </authorList>
    </citation>
    <scope>NUCLEOTIDE SEQUENCE</scope>
    <source>
        <strain evidence="9">MM35</strain>
    </source>
</reference>
<name>A0A810Q0M6_9FIRM</name>
<evidence type="ECO:0000256" key="6">
    <source>
        <dbReference type="ARBA" id="ARBA00023136"/>
    </source>
</evidence>
<feature type="transmembrane region" description="Helical" evidence="7">
    <location>
        <begin position="12"/>
        <end position="33"/>
    </location>
</feature>
<comment type="subcellular location">
    <subcellularLocation>
        <location evidence="1">Cell membrane</location>
        <topology evidence="1">Multi-pass membrane protein</topology>
    </subcellularLocation>
</comment>
<evidence type="ECO:0000256" key="4">
    <source>
        <dbReference type="ARBA" id="ARBA00022692"/>
    </source>
</evidence>
<feature type="transmembrane region" description="Helical" evidence="7">
    <location>
        <begin position="190"/>
        <end position="209"/>
    </location>
</feature>
<feature type="transmembrane region" description="Helical" evidence="7">
    <location>
        <begin position="101"/>
        <end position="121"/>
    </location>
</feature>
<dbReference type="InterPro" id="IPR000620">
    <property type="entry name" value="EamA_dom"/>
</dbReference>
<keyword evidence="5 7" id="KW-1133">Transmembrane helix</keyword>
<proteinExistence type="inferred from homology"/>
<dbReference type="PANTHER" id="PTHR32322">
    <property type="entry name" value="INNER MEMBRANE TRANSPORTER"/>
    <property type="match status" value="1"/>
</dbReference>
<evidence type="ECO:0000256" key="3">
    <source>
        <dbReference type="ARBA" id="ARBA00022475"/>
    </source>
</evidence>
<feature type="transmembrane region" description="Helical" evidence="7">
    <location>
        <begin position="249"/>
        <end position="273"/>
    </location>
</feature>
<comment type="similarity">
    <text evidence="2">Belongs to the EamA transporter family.</text>
</comment>